<evidence type="ECO:0000259" key="1">
    <source>
        <dbReference type="Pfam" id="PF01979"/>
    </source>
</evidence>
<dbReference type="Proteomes" id="UP001165489">
    <property type="component" value="Unassembled WGS sequence"/>
</dbReference>
<gene>
    <name evidence="2" type="ORF">MM239_10350</name>
</gene>
<dbReference type="EMBL" id="JAKZGP010000023">
    <property type="protein sequence ID" value="MCH7409795.1"/>
    <property type="molecule type" value="Genomic_DNA"/>
</dbReference>
<dbReference type="PANTHER" id="PTHR43135:SF3">
    <property type="entry name" value="ALPHA-D-RIBOSE 1-METHYLPHOSPHONATE 5-TRIPHOSPHATE DIPHOSPHATASE"/>
    <property type="match status" value="1"/>
</dbReference>
<reference evidence="2" key="1">
    <citation type="submission" date="2022-03" db="EMBL/GenBank/DDBJ databases">
        <title>De novo assembled genomes of Belliella spp. (Cyclobacteriaceae) strains.</title>
        <authorList>
            <person name="Szabo A."/>
            <person name="Korponai K."/>
            <person name="Felfoldi T."/>
        </authorList>
    </citation>
    <scope>NUCLEOTIDE SEQUENCE</scope>
    <source>
        <strain evidence="2">DSM 111904</strain>
    </source>
</reference>
<evidence type="ECO:0000313" key="2">
    <source>
        <dbReference type="EMBL" id="MCH7409795.1"/>
    </source>
</evidence>
<dbReference type="RefSeq" id="WP_241348136.1">
    <property type="nucleotide sequence ID" value="NZ_JAKZGP010000023.1"/>
</dbReference>
<evidence type="ECO:0000313" key="3">
    <source>
        <dbReference type="Proteomes" id="UP001165489"/>
    </source>
</evidence>
<dbReference type="Gene3D" id="3.20.20.140">
    <property type="entry name" value="Metal-dependent hydrolases"/>
    <property type="match status" value="1"/>
</dbReference>
<dbReference type="PANTHER" id="PTHR43135">
    <property type="entry name" value="ALPHA-D-RIBOSE 1-METHYLPHOSPHONATE 5-TRIPHOSPHATE DIPHOSPHATASE"/>
    <property type="match status" value="1"/>
</dbReference>
<comment type="caution">
    <text evidence="2">The sequence shown here is derived from an EMBL/GenBank/DDBJ whole genome shotgun (WGS) entry which is preliminary data.</text>
</comment>
<feature type="domain" description="Amidohydrolase-related" evidence="1">
    <location>
        <begin position="74"/>
        <end position="423"/>
    </location>
</feature>
<dbReference type="InterPro" id="IPR011059">
    <property type="entry name" value="Metal-dep_hydrolase_composite"/>
</dbReference>
<dbReference type="SUPFAM" id="SSF51338">
    <property type="entry name" value="Composite domain of metallo-dependent hydrolases"/>
    <property type="match status" value="1"/>
</dbReference>
<dbReference type="InterPro" id="IPR032466">
    <property type="entry name" value="Metal_Hydrolase"/>
</dbReference>
<sequence length="428" mass="46102">MKRAIYTLLAILMAVPFCYGQKSYIHAGKMIDVKSKKTLSGMTIIIEDDMIVAVEKGYINPGQGDQLIDLKGKTVMPGLMDMHVHLENETSPKRYLDKFVDNDADIAFNAMVFAKTTLMAGFTTVRDLGGSGVNISLRNAINAGKVDGPRVITSGKSIAPTGGHADPTNGMRRDLMGDPGPEVGVINGVADARKAVRQQVKNGSDVIKITATGGVLSVAKDGNAPQFQQDEINAVIQTATDFGIHVAAHAHGDEGMKRAVKGGIHSIEHGTYMSDETMDMMIKAGTWYVPTITAGKSVAEYARIPGYYPAAVKTKAETIGPLIQSTFGKAYKRGVKIAFGTDAGVFPHGENYREFIYMTEEGMPNLEAIQTATLRAAELLGMQDKLGVIEKNMFADIIAVDGNPESDIHVMKDVAFVMKGGKVYKHDQ</sequence>
<keyword evidence="3" id="KW-1185">Reference proteome</keyword>
<name>A0ABS9V1B9_9BACT</name>
<dbReference type="InterPro" id="IPR006680">
    <property type="entry name" value="Amidohydro-rel"/>
</dbReference>
<dbReference type="Gene3D" id="2.30.40.10">
    <property type="entry name" value="Urease, subunit C, domain 1"/>
    <property type="match status" value="1"/>
</dbReference>
<proteinExistence type="predicted"/>
<organism evidence="2 3">
    <name type="scientific">Belliella filtrata</name>
    <dbReference type="NCBI Taxonomy" id="2923435"/>
    <lineage>
        <taxon>Bacteria</taxon>
        <taxon>Pseudomonadati</taxon>
        <taxon>Bacteroidota</taxon>
        <taxon>Cytophagia</taxon>
        <taxon>Cytophagales</taxon>
        <taxon>Cyclobacteriaceae</taxon>
        <taxon>Belliella</taxon>
    </lineage>
</organism>
<dbReference type="InterPro" id="IPR051781">
    <property type="entry name" value="Metallo-dep_Hydrolase"/>
</dbReference>
<accession>A0ABS9V1B9</accession>
<dbReference type="SUPFAM" id="SSF51556">
    <property type="entry name" value="Metallo-dependent hydrolases"/>
    <property type="match status" value="1"/>
</dbReference>
<dbReference type="Pfam" id="PF01979">
    <property type="entry name" value="Amidohydro_1"/>
    <property type="match status" value="1"/>
</dbReference>
<dbReference type="InterPro" id="IPR057744">
    <property type="entry name" value="OTAase-like"/>
</dbReference>
<protein>
    <submittedName>
        <fullName evidence="2">Amidohydrolase family protein</fullName>
    </submittedName>
</protein>
<dbReference type="CDD" id="cd01299">
    <property type="entry name" value="Met_dep_hydrolase_A"/>
    <property type="match status" value="1"/>
</dbReference>